<sequence length="339" mass="38457">MDSWFSWMLGTVVVLWLTRWFLRQIGIGFSGLRTAPEDPKSPPPLGIKQLSDAVYLLHEPEGTPEIDIVFIHGLQLSEYKDAYWKTWTVPVDGTGEEICWPQTWLSEEFPNARISSVSYDSSALRTESRGRGDVYVVGESLVAEMVEFGQIGQQRPVLFVCHSLGGLVIKEVVIQAYRQHHDEEKYKNFLNNIRGFFFYATPHAGSKLADLAIALPLPSEKGPMLKHLEALGDTNSRLDSEFKTITDLPEFPNKWKFSVVAEKNATKVRHIKPRRIEVAPMFTTFVHAWKITFIDLIPLYAVVGVVIHFCVRCDADGQLLCAGGFRGFSNLWWPPSLFR</sequence>
<dbReference type="InterPro" id="IPR029058">
    <property type="entry name" value="AB_hydrolase_fold"/>
</dbReference>
<dbReference type="Pfam" id="PF05057">
    <property type="entry name" value="DUF676"/>
    <property type="match status" value="1"/>
</dbReference>
<evidence type="ECO:0000259" key="7">
    <source>
        <dbReference type="Pfam" id="PF05057"/>
    </source>
</evidence>
<keyword evidence="4" id="KW-0256">Endoplasmic reticulum</keyword>
<dbReference type="AlphaFoldDB" id="A0A8T0J8P5"/>
<dbReference type="GO" id="GO:0005739">
    <property type="term" value="C:mitochondrion"/>
    <property type="evidence" value="ECO:0007669"/>
    <property type="project" value="UniProtKB-SubCell"/>
</dbReference>
<accession>A0A8T0J8P5</accession>
<feature type="domain" description="DUF676" evidence="7">
    <location>
        <begin position="68"/>
        <end position="212"/>
    </location>
</feature>
<evidence type="ECO:0000256" key="2">
    <source>
        <dbReference type="ARBA" id="ARBA00004240"/>
    </source>
</evidence>
<dbReference type="EMBL" id="CM026421">
    <property type="protein sequence ID" value="KAG0592294.1"/>
    <property type="molecule type" value="Genomic_DNA"/>
</dbReference>
<dbReference type="GO" id="GO:0016020">
    <property type="term" value="C:membrane"/>
    <property type="evidence" value="ECO:0007669"/>
    <property type="project" value="UniProtKB-SubCell"/>
</dbReference>
<keyword evidence="6" id="KW-0472">Membrane</keyword>
<comment type="subcellular location">
    <subcellularLocation>
        <location evidence="2">Endoplasmic reticulum</location>
    </subcellularLocation>
    <subcellularLocation>
        <location evidence="3">Membrane</location>
    </subcellularLocation>
    <subcellularLocation>
        <location evidence="1">Mitochondrion</location>
    </subcellularLocation>
</comment>
<evidence type="ECO:0000256" key="3">
    <source>
        <dbReference type="ARBA" id="ARBA00004370"/>
    </source>
</evidence>
<reference evidence="8" key="1">
    <citation type="submission" date="2020-06" db="EMBL/GenBank/DDBJ databases">
        <title>WGS assembly of Ceratodon purpureus strain R40.</title>
        <authorList>
            <person name="Carey S.B."/>
            <person name="Jenkins J."/>
            <person name="Shu S."/>
            <person name="Lovell J.T."/>
            <person name="Sreedasyam A."/>
            <person name="Maumus F."/>
            <person name="Tiley G.P."/>
            <person name="Fernandez-Pozo N."/>
            <person name="Barry K."/>
            <person name="Chen C."/>
            <person name="Wang M."/>
            <person name="Lipzen A."/>
            <person name="Daum C."/>
            <person name="Saski C.A."/>
            <person name="Payton A.C."/>
            <person name="Mcbreen J.C."/>
            <person name="Conrad R.E."/>
            <person name="Kollar L.M."/>
            <person name="Olsson S."/>
            <person name="Huttunen S."/>
            <person name="Landis J.B."/>
            <person name="Wickett N.J."/>
            <person name="Johnson M.G."/>
            <person name="Rensing S.A."/>
            <person name="Grimwood J."/>
            <person name="Schmutz J."/>
            <person name="Mcdaniel S.F."/>
        </authorList>
    </citation>
    <scope>NUCLEOTIDE SEQUENCE</scope>
    <source>
        <strain evidence="8">R40</strain>
    </source>
</reference>
<evidence type="ECO:0000256" key="1">
    <source>
        <dbReference type="ARBA" id="ARBA00004173"/>
    </source>
</evidence>
<dbReference type="PANTHER" id="PTHR48182">
    <property type="entry name" value="PROTEIN SERAC1"/>
    <property type="match status" value="1"/>
</dbReference>
<dbReference type="InterPro" id="IPR007751">
    <property type="entry name" value="DUF676_lipase-like"/>
</dbReference>
<dbReference type="InterPro" id="IPR052374">
    <property type="entry name" value="SERAC1"/>
</dbReference>
<dbReference type="Gene3D" id="3.40.50.1820">
    <property type="entry name" value="alpha/beta hydrolase"/>
    <property type="match status" value="1"/>
</dbReference>
<keyword evidence="5" id="KW-0496">Mitochondrion</keyword>
<protein>
    <recommendedName>
        <fullName evidence="7">DUF676 domain-containing protein</fullName>
    </recommendedName>
</protein>
<evidence type="ECO:0000313" key="8">
    <source>
        <dbReference type="EMBL" id="KAG0592294.1"/>
    </source>
</evidence>
<evidence type="ECO:0000256" key="5">
    <source>
        <dbReference type="ARBA" id="ARBA00023128"/>
    </source>
</evidence>
<dbReference type="GO" id="GO:0005783">
    <property type="term" value="C:endoplasmic reticulum"/>
    <property type="evidence" value="ECO:0007669"/>
    <property type="project" value="UniProtKB-SubCell"/>
</dbReference>
<name>A0A8T0J8P5_CERPU</name>
<evidence type="ECO:0000256" key="6">
    <source>
        <dbReference type="ARBA" id="ARBA00023136"/>
    </source>
</evidence>
<gene>
    <name evidence="8" type="ORF">KC19_1G240000</name>
</gene>
<proteinExistence type="predicted"/>
<dbReference type="SUPFAM" id="SSF53474">
    <property type="entry name" value="alpha/beta-Hydrolases"/>
    <property type="match status" value="1"/>
</dbReference>
<evidence type="ECO:0000313" key="9">
    <source>
        <dbReference type="Proteomes" id="UP000822688"/>
    </source>
</evidence>
<dbReference type="PANTHER" id="PTHR48182:SF2">
    <property type="entry name" value="PROTEIN SERAC1"/>
    <property type="match status" value="1"/>
</dbReference>
<organism evidence="8 9">
    <name type="scientific">Ceratodon purpureus</name>
    <name type="common">Fire moss</name>
    <name type="synonym">Dicranum purpureum</name>
    <dbReference type="NCBI Taxonomy" id="3225"/>
    <lineage>
        <taxon>Eukaryota</taxon>
        <taxon>Viridiplantae</taxon>
        <taxon>Streptophyta</taxon>
        <taxon>Embryophyta</taxon>
        <taxon>Bryophyta</taxon>
        <taxon>Bryophytina</taxon>
        <taxon>Bryopsida</taxon>
        <taxon>Dicranidae</taxon>
        <taxon>Pseudoditrichales</taxon>
        <taxon>Ditrichaceae</taxon>
        <taxon>Ceratodon</taxon>
    </lineage>
</organism>
<keyword evidence="9" id="KW-1185">Reference proteome</keyword>
<evidence type="ECO:0000256" key="4">
    <source>
        <dbReference type="ARBA" id="ARBA00022824"/>
    </source>
</evidence>
<dbReference type="Proteomes" id="UP000822688">
    <property type="component" value="Chromosome 1"/>
</dbReference>
<comment type="caution">
    <text evidence="8">The sequence shown here is derived from an EMBL/GenBank/DDBJ whole genome shotgun (WGS) entry which is preliminary data.</text>
</comment>